<dbReference type="Proteomes" id="UP000054032">
    <property type="component" value="Unassembled WGS sequence"/>
</dbReference>
<accession>W6ZH35</accession>
<dbReference type="RefSeq" id="XP_007690640.1">
    <property type="nucleotide sequence ID" value="XM_007692450.1"/>
</dbReference>
<dbReference type="EMBL" id="KI964047">
    <property type="protein sequence ID" value="EUC42846.1"/>
    <property type="molecule type" value="Genomic_DNA"/>
</dbReference>
<dbReference type="GeneID" id="19118073"/>
<gene>
    <name evidence="1" type="ORF">COCMIDRAFT_102394</name>
</gene>
<sequence>MAVTSQRPSFASIRSSSYICYLQPFEIARRSAIECPIEFKKGPTWLSTARMRLP</sequence>
<evidence type="ECO:0000313" key="2">
    <source>
        <dbReference type="Proteomes" id="UP000054032"/>
    </source>
</evidence>
<protein>
    <submittedName>
        <fullName evidence="1">Uncharacterized protein</fullName>
    </submittedName>
</protein>
<keyword evidence="2" id="KW-1185">Reference proteome</keyword>
<dbReference type="OrthoDB" id="10279999at2759"/>
<name>W6ZH35_COCMI</name>
<reference evidence="1 2" key="1">
    <citation type="journal article" date="2013" name="PLoS Genet.">
        <title>Comparative genome structure, secondary metabolite, and effector coding capacity across Cochliobolus pathogens.</title>
        <authorList>
            <person name="Condon B.J."/>
            <person name="Leng Y."/>
            <person name="Wu D."/>
            <person name="Bushley K.E."/>
            <person name="Ohm R.A."/>
            <person name="Otillar R."/>
            <person name="Martin J."/>
            <person name="Schackwitz W."/>
            <person name="Grimwood J."/>
            <person name="MohdZainudin N."/>
            <person name="Xue C."/>
            <person name="Wang R."/>
            <person name="Manning V.A."/>
            <person name="Dhillon B."/>
            <person name="Tu Z.J."/>
            <person name="Steffenson B.J."/>
            <person name="Salamov A."/>
            <person name="Sun H."/>
            <person name="Lowry S."/>
            <person name="LaButti K."/>
            <person name="Han J."/>
            <person name="Copeland A."/>
            <person name="Lindquist E."/>
            <person name="Barry K."/>
            <person name="Schmutz J."/>
            <person name="Baker S.E."/>
            <person name="Ciuffetti L.M."/>
            <person name="Grigoriev I.V."/>
            <person name="Zhong S."/>
            <person name="Turgeon B.G."/>
        </authorList>
    </citation>
    <scope>NUCLEOTIDE SEQUENCE [LARGE SCALE GENOMIC DNA]</scope>
    <source>
        <strain evidence="1 2">ATCC 44560</strain>
    </source>
</reference>
<organism evidence="1 2">
    <name type="scientific">Bipolaris oryzae ATCC 44560</name>
    <dbReference type="NCBI Taxonomy" id="930090"/>
    <lineage>
        <taxon>Eukaryota</taxon>
        <taxon>Fungi</taxon>
        <taxon>Dikarya</taxon>
        <taxon>Ascomycota</taxon>
        <taxon>Pezizomycotina</taxon>
        <taxon>Dothideomycetes</taxon>
        <taxon>Pleosporomycetidae</taxon>
        <taxon>Pleosporales</taxon>
        <taxon>Pleosporineae</taxon>
        <taxon>Pleosporaceae</taxon>
        <taxon>Bipolaris</taxon>
    </lineage>
</organism>
<dbReference type="HOGENOM" id="CLU_3049987_0_0_1"/>
<proteinExistence type="predicted"/>
<dbReference type="KEGG" id="bor:COCMIDRAFT_102394"/>
<dbReference type="AlphaFoldDB" id="W6ZH35"/>
<evidence type="ECO:0000313" key="1">
    <source>
        <dbReference type="EMBL" id="EUC42846.1"/>
    </source>
</evidence>